<dbReference type="OrthoDB" id="470139at2"/>
<dbReference type="Proteomes" id="UP000054870">
    <property type="component" value="Unassembled WGS sequence"/>
</dbReference>
<dbReference type="EMBL" id="FCOF02000019">
    <property type="protein sequence ID" value="SAK74358.1"/>
    <property type="molecule type" value="Genomic_DNA"/>
</dbReference>
<dbReference type="Pfam" id="PF06527">
    <property type="entry name" value="TniQ"/>
    <property type="match status" value="1"/>
</dbReference>
<dbReference type="InterPro" id="IPR032750">
    <property type="entry name" value="TnsD_C"/>
</dbReference>
<evidence type="ECO:0000313" key="4">
    <source>
        <dbReference type="Proteomes" id="UP000054870"/>
    </source>
</evidence>
<dbReference type="InterPro" id="IPR009492">
    <property type="entry name" value="TniQ"/>
</dbReference>
<name>A0A158BW86_9BURK</name>
<dbReference type="RefSeq" id="WP_087086707.1">
    <property type="nucleotide sequence ID" value="NZ_FCOF02000019.1"/>
</dbReference>
<reference evidence="3" key="1">
    <citation type="submission" date="2016-01" db="EMBL/GenBank/DDBJ databases">
        <authorList>
            <person name="Peeters C."/>
        </authorList>
    </citation>
    <scope>NUCLEOTIDE SEQUENCE [LARGE SCALE GENOMIC DNA]</scope>
    <source>
        <strain evidence="3">LMG 29318</strain>
    </source>
</reference>
<feature type="domain" description="TniQ" evidence="1">
    <location>
        <begin position="7"/>
        <end position="159"/>
    </location>
</feature>
<keyword evidence="4" id="KW-1185">Reference proteome</keyword>
<organism evidence="3 4">
    <name type="scientific">Caballeronia catudaia</name>
    <dbReference type="NCBI Taxonomy" id="1777136"/>
    <lineage>
        <taxon>Bacteria</taxon>
        <taxon>Pseudomonadati</taxon>
        <taxon>Pseudomonadota</taxon>
        <taxon>Betaproteobacteria</taxon>
        <taxon>Burkholderiales</taxon>
        <taxon>Burkholderiaceae</taxon>
        <taxon>Caballeronia</taxon>
    </lineage>
</organism>
<dbReference type="AlphaFoldDB" id="A0A158BW86"/>
<gene>
    <name evidence="3" type="ORF">AWB75_04136</name>
</gene>
<comment type="caution">
    <text evidence="3">The sequence shown here is derived from an EMBL/GenBank/DDBJ whole genome shotgun (WGS) entry which is preliminary data.</text>
</comment>
<evidence type="ECO:0000313" key="3">
    <source>
        <dbReference type="EMBL" id="SAK74358.1"/>
    </source>
</evidence>
<evidence type="ECO:0000259" key="2">
    <source>
        <dbReference type="Pfam" id="PF15978"/>
    </source>
</evidence>
<protein>
    <submittedName>
        <fullName evidence="3">Uncharacterized protein</fullName>
    </submittedName>
</protein>
<feature type="domain" description="Transposon Tn7 transposition protein TnsD C-terminal" evidence="2">
    <location>
        <begin position="225"/>
        <end position="553"/>
    </location>
</feature>
<sequence>MTTALSTPYHDEHLYSTIARYMKDVGVSEQGNATRALFGDAQPGRGEILCGLDHIARETHAVWNMSAIEIAERFTLLPYFTRFVAPQVKESAYASTIRGGLPRPYAILGLLRTTVKCADKLRFCAQCVEEDVSAGREPYWRRVHQLPGVFICTRHRTLLRISDVPFRSWRNNSACWHTLQAEIPSGATPAKRRSDLWLGNPHVVDVMVNSAALLYDAPRVQGPPTYEYYFSRARENGFECRAGCIDSKALCASFSRMFGEEFLEACGLSVAGSGCADPWPLKLMVSRWRKHTYQPLQHVVLEHFFDALTDERPSLLNSTATPEAQLTCPNRFARHGVGHVLDRVALHEGPNGNPVGRASCACGFWFSFRLCDKRTSEPVVDRVLGYGDDMRDYARRLRLEGMSRSEIAETMGLPFGVVRRFGVRGKHLRVSSRSVTRSLILRYRKEWSKILTEMPVVSHTRAMKEHPHIAAVLSIHDHEWYMSSYKKCFKERSVQGWRERDRCWCIRLREALKRIKAKAEPVRTTRKSLAREAGLWINSTVTLANAPRCRAFLAQNVQTVSEFQIQRLEWAARRIIATGATLSRASLLARAHLRRHDLTPNLDAVVTRLTGTN</sequence>
<accession>A0A158BW86</accession>
<dbReference type="Pfam" id="PF15978">
    <property type="entry name" value="TnsD"/>
    <property type="match status" value="1"/>
</dbReference>
<evidence type="ECO:0000259" key="1">
    <source>
        <dbReference type="Pfam" id="PF06527"/>
    </source>
</evidence>
<proteinExistence type="predicted"/>